<organism evidence="1 2">
    <name type="scientific">Komagataeibacter swingsii</name>
    <dbReference type="NCBI Taxonomy" id="215220"/>
    <lineage>
        <taxon>Bacteria</taxon>
        <taxon>Pseudomonadati</taxon>
        <taxon>Pseudomonadota</taxon>
        <taxon>Alphaproteobacteria</taxon>
        <taxon>Acetobacterales</taxon>
        <taxon>Acetobacteraceae</taxon>
        <taxon>Komagataeibacter</taxon>
    </lineage>
</organism>
<dbReference type="Gene3D" id="2.160.10.10">
    <property type="entry name" value="Hexapeptide repeat proteins"/>
    <property type="match status" value="1"/>
</dbReference>
<dbReference type="EMBL" id="JABXXS010000006">
    <property type="protein sequence ID" value="NVN36119.1"/>
    <property type="molecule type" value="Genomic_DNA"/>
</dbReference>
<dbReference type="PANTHER" id="PTHR23416:SF78">
    <property type="entry name" value="LIPOPOLYSACCHARIDE BIOSYNTHESIS O-ACETYL TRANSFERASE WBBJ-RELATED"/>
    <property type="match status" value="1"/>
</dbReference>
<evidence type="ECO:0000313" key="2">
    <source>
        <dbReference type="Proteomes" id="UP000522590"/>
    </source>
</evidence>
<evidence type="ECO:0000313" key="1">
    <source>
        <dbReference type="EMBL" id="NVN36119.1"/>
    </source>
</evidence>
<dbReference type="AlphaFoldDB" id="A0A850P005"/>
<protein>
    <recommendedName>
        <fullName evidence="3">Acyltransferase</fullName>
    </recommendedName>
</protein>
<proteinExistence type="predicted"/>
<dbReference type="InterPro" id="IPR051159">
    <property type="entry name" value="Hexapeptide_acetyltransf"/>
</dbReference>
<comment type="caution">
    <text evidence="1">The sequence shown here is derived from an EMBL/GenBank/DDBJ whole genome shotgun (WGS) entry which is preliminary data.</text>
</comment>
<reference evidence="1 2" key="1">
    <citation type="submission" date="2020-06" db="EMBL/GenBank/DDBJ databases">
        <title>Description of novel acetic acid bacteria.</title>
        <authorList>
            <person name="Sombolestani A."/>
        </authorList>
    </citation>
    <scope>NUCLEOTIDE SEQUENCE [LARGE SCALE GENOMIC DNA]</scope>
    <source>
        <strain evidence="1 2">LMG 25</strain>
    </source>
</reference>
<dbReference type="RefSeq" id="WP_176642578.1">
    <property type="nucleotide sequence ID" value="NZ_JABXXS010000006.1"/>
</dbReference>
<name>A0A850P005_9PROT</name>
<accession>A0A850P005</accession>
<dbReference type="Proteomes" id="UP000522590">
    <property type="component" value="Unassembled WGS sequence"/>
</dbReference>
<gene>
    <name evidence="1" type="ORF">HUK81_04045</name>
</gene>
<dbReference type="InterPro" id="IPR011004">
    <property type="entry name" value="Trimer_LpxA-like_sf"/>
</dbReference>
<dbReference type="SUPFAM" id="SSF51161">
    <property type="entry name" value="Trimeric LpxA-like enzymes"/>
    <property type="match status" value="1"/>
</dbReference>
<sequence length="127" mass="14069">MCNIGEKGLWSEGIQVRTSDHHAIIDLETGEVINRPRDVIIGRRFWIGAQVCFLKGTQISDGSIIGARTVISKRVGENELWAGTPAKKLRSNVAWSGEITPSPESIKNNSLVDLLMESRYFSAIPVY</sequence>
<dbReference type="PANTHER" id="PTHR23416">
    <property type="entry name" value="SIALIC ACID SYNTHASE-RELATED"/>
    <property type="match status" value="1"/>
</dbReference>
<evidence type="ECO:0008006" key="3">
    <source>
        <dbReference type="Google" id="ProtNLM"/>
    </source>
</evidence>